<dbReference type="GeneID" id="93099910"/>
<gene>
    <name evidence="4" type="ORF">GGR14_003770</name>
</gene>
<evidence type="ECO:0000313" key="4">
    <source>
        <dbReference type="EMBL" id="MBB4027953.1"/>
    </source>
</evidence>
<dbReference type="RefSeq" id="WP_124316791.1">
    <property type="nucleotide sequence ID" value="NZ_AP028155.1"/>
</dbReference>
<evidence type="ECO:0000256" key="1">
    <source>
        <dbReference type="PROSITE-ProRule" id="PRU01360"/>
    </source>
</evidence>
<keyword evidence="2" id="KW-1133">Transmembrane helix</keyword>
<dbReference type="SUPFAM" id="SSF56935">
    <property type="entry name" value="Porins"/>
    <property type="match status" value="1"/>
</dbReference>
<dbReference type="PROSITE" id="PS52016">
    <property type="entry name" value="TONB_DEPENDENT_REC_3"/>
    <property type="match status" value="1"/>
</dbReference>
<dbReference type="OrthoDB" id="1108421at2"/>
<dbReference type="AlphaFoldDB" id="A0A7W6HZN5"/>
<dbReference type="Gene3D" id="2.170.130.10">
    <property type="entry name" value="TonB-dependent receptor, plug domain"/>
    <property type="match status" value="1"/>
</dbReference>
<keyword evidence="1" id="KW-0998">Cell outer membrane</keyword>
<evidence type="ECO:0000256" key="2">
    <source>
        <dbReference type="SAM" id="Phobius"/>
    </source>
</evidence>
<keyword evidence="1" id="KW-1134">Transmembrane beta strand</keyword>
<dbReference type="InterPro" id="IPR039426">
    <property type="entry name" value="TonB-dep_rcpt-like"/>
</dbReference>
<dbReference type="NCBIfam" id="TIGR04056">
    <property type="entry name" value="OMP_RagA_SusC"/>
    <property type="match status" value="1"/>
</dbReference>
<keyword evidence="1 2" id="KW-0812">Transmembrane</keyword>
<dbReference type="InterPro" id="IPR012910">
    <property type="entry name" value="Plug_dom"/>
</dbReference>
<dbReference type="GO" id="GO:0009279">
    <property type="term" value="C:cell outer membrane"/>
    <property type="evidence" value="ECO:0007669"/>
    <property type="project" value="UniProtKB-SubCell"/>
</dbReference>
<keyword evidence="5" id="KW-1185">Reference proteome</keyword>
<dbReference type="InterPro" id="IPR037066">
    <property type="entry name" value="Plug_dom_sf"/>
</dbReference>
<evidence type="ECO:0000259" key="3">
    <source>
        <dbReference type="Pfam" id="PF07715"/>
    </source>
</evidence>
<protein>
    <submittedName>
        <fullName evidence="4">TonB-linked SusC/RagA family outer membrane protein</fullName>
    </submittedName>
</protein>
<dbReference type="EMBL" id="JACIES010000014">
    <property type="protein sequence ID" value="MBB4027953.1"/>
    <property type="molecule type" value="Genomic_DNA"/>
</dbReference>
<dbReference type="InterPro" id="IPR008969">
    <property type="entry name" value="CarboxyPept-like_regulatory"/>
</dbReference>
<dbReference type="SUPFAM" id="SSF49464">
    <property type="entry name" value="Carboxypeptidase regulatory domain-like"/>
    <property type="match status" value="1"/>
</dbReference>
<dbReference type="InterPro" id="IPR023997">
    <property type="entry name" value="TonB-dep_OMP_SusC/RagA_CS"/>
</dbReference>
<evidence type="ECO:0000313" key="5">
    <source>
        <dbReference type="Proteomes" id="UP000546007"/>
    </source>
</evidence>
<dbReference type="Pfam" id="PF13715">
    <property type="entry name" value="CarbopepD_reg_2"/>
    <property type="match status" value="1"/>
</dbReference>
<keyword evidence="1" id="KW-0813">Transport</keyword>
<feature type="transmembrane region" description="Helical" evidence="2">
    <location>
        <begin position="21"/>
        <end position="38"/>
    </location>
</feature>
<sequence length="1106" mass="123706">MKKTSDRKAFKRKLQSRKLTVIVIIRFVMILLAGYPLLVSAGGGNALRDGGYRVKGKVVDRKGEPLPGVTIRLDSTTVGSVTGQDGTFVLLLPEREGVLVFSFIGYETARVRYNGETAPLLVMLKEKVAALDEVTVVAYGTQNKREVVGAMSTVKGEDLEDIPSPSLANLLQGRVAGMNVLNTTGAPGGGGVSVIIRGFNSLSIESSRRGSEPLWVIDGVPMLSFTSPVTGTNTLAEIDPNDIESVQVLKDAASAAIYGSRAANGVILVTTKKGRLNQRAKVSVNVSRTFIFDPALPDITGGHRERLHRLEALRDYQQAAYNGETNTYEYVAGYKDSYLNRLQYDYFWNMGDGANVAPYQDSLNKFYNNSTNLFDYYFRTARVTDASLQLSGGNAGITYNVGIGYYDESGVLRNTGFGRVKILGNFCMMPFPKLETNMRFYLARAERKRSSREINRYGFTSGTELEQVPEELLNTSTVLPGPGNAAFDELVKRFETIKEKNESYRLRVAFDVSYEFVKGLTFKSSLSADYSQQNQQLFMPSEVDEYKETYSSGQISRNLMLLNENLLTYKHTFAEAHTVDVLAGLSFQTDEMYLNSGWGRGAPSNLIHYVSWEGNVYDTKDNRSLKDFTSDKEKSTMVGVFGRVNYNYLQKYLVSITLRRDASSKFGEKVRWGTFPSYAIGYAFSEESFMAWAKRVLDYGKIRVSFGKSGRQFDQPYVAYGVLGASKPFLGNPTVEPELGFGLINRELTWEETRQWDVGMDMDLLNYRLGVVVDYYRRYTDKLLYPVRLPGTHNGYSAQWQNAYGILNEGVEVMVKWDITQEREVKWDMTFNIARNWNRLKKSQDGKDFSSNAGLNNMNVIGKPLNGIYAFRTAGYYNSMDEVPCYYIDGKYTPLRTLKTQFYRPGDRVIVDADGNGRIEANSTEEDREYVGAPLPLASGGITTSLEWMGFDLNMLFNYVLGRHILNAGRGASVGTVAGMIVEDITKPVFEDLGKVTFWQKPGDRTDYPKNRLEAGLYNFSTNIYANVQNVSFIKLKTITLGYSLPEAVRKKLHFGARVFVSAENLFTITNYKGADPESVDVVTGVDNLGNYPLARRVTIGLTINL</sequence>
<dbReference type="InterPro" id="IPR023996">
    <property type="entry name" value="TonB-dep_OMP_SusC/RagA"/>
</dbReference>
<dbReference type="Gene3D" id="2.60.40.1120">
    <property type="entry name" value="Carboxypeptidase-like, regulatory domain"/>
    <property type="match status" value="1"/>
</dbReference>
<reference evidence="4 5" key="1">
    <citation type="submission" date="2020-08" db="EMBL/GenBank/DDBJ databases">
        <title>Genomic Encyclopedia of Type Strains, Phase IV (KMG-IV): sequencing the most valuable type-strain genomes for metagenomic binning, comparative biology and taxonomic classification.</title>
        <authorList>
            <person name="Goeker M."/>
        </authorList>
    </citation>
    <scope>NUCLEOTIDE SEQUENCE [LARGE SCALE GENOMIC DNA]</scope>
    <source>
        <strain evidence="4 5">DSM 105721</strain>
    </source>
</reference>
<keyword evidence="1 2" id="KW-0472">Membrane</keyword>
<comment type="similarity">
    <text evidence="1">Belongs to the TonB-dependent receptor family.</text>
</comment>
<dbReference type="Proteomes" id="UP000546007">
    <property type="component" value="Unassembled WGS sequence"/>
</dbReference>
<name>A0A7W6HZN5_9BACT</name>
<comment type="subcellular location">
    <subcellularLocation>
        <location evidence="1">Cell outer membrane</location>
        <topology evidence="1">Multi-pass membrane protein</topology>
    </subcellularLocation>
</comment>
<dbReference type="NCBIfam" id="TIGR04057">
    <property type="entry name" value="SusC_RagA_signa"/>
    <property type="match status" value="1"/>
</dbReference>
<accession>A0A7W6HZN5</accession>
<feature type="domain" description="TonB-dependent receptor plug" evidence="3">
    <location>
        <begin position="144"/>
        <end position="266"/>
    </location>
</feature>
<dbReference type="Pfam" id="PF07715">
    <property type="entry name" value="Plug"/>
    <property type="match status" value="1"/>
</dbReference>
<organism evidence="4 5">
    <name type="scientific">Butyricimonas faecihominis</name>
    <dbReference type="NCBI Taxonomy" id="1472416"/>
    <lineage>
        <taxon>Bacteria</taxon>
        <taxon>Pseudomonadati</taxon>
        <taxon>Bacteroidota</taxon>
        <taxon>Bacteroidia</taxon>
        <taxon>Bacteroidales</taxon>
        <taxon>Odoribacteraceae</taxon>
        <taxon>Butyricimonas</taxon>
    </lineage>
</organism>
<proteinExistence type="inferred from homology"/>
<comment type="caution">
    <text evidence="4">The sequence shown here is derived from an EMBL/GenBank/DDBJ whole genome shotgun (WGS) entry which is preliminary data.</text>
</comment>